<evidence type="ECO:0000256" key="8">
    <source>
        <dbReference type="ARBA" id="ARBA00023049"/>
    </source>
</evidence>
<dbReference type="EC" id="3.4.11.-" evidence="10"/>
<dbReference type="eggNOG" id="COG1362">
    <property type="taxonomic scope" value="Bacteria"/>
</dbReference>
<reference evidence="11 12" key="1">
    <citation type="journal article" date="2004" name="PLoS Biol.">
        <title>Genomic insights into methanotrophy: the complete genome sequence of Methylococcus capsulatus (Bath).</title>
        <authorList>
            <person name="Ward N.L."/>
            <person name="Larsen O."/>
            <person name="Sakwa J."/>
            <person name="Bruseth L."/>
            <person name="Khouri H.M."/>
            <person name="Durkin A.S."/>
            <person name="Dimitrov G."/>
            <person name="Jiang L."/>
            <person name="Scanlan D."/>
            <person name="Kang K.H."/>
            <person name="Lewis M.R."/>
            <person name="Nelson K.E."/>
            <person name="Methe B.A."/>
            <person name="Wu M."/>
            <person name="Heidelberg J.F."/>
            <person name="Paulsen I.T."/>
            <person name="Fouts D.E."/>
            <person name="Ravel J."/>
            <person name="Tettelin H."/>
            <person name="Ren Q."/>
            <person name="Read T.D."/>
            <person name="DeBoy R.T."/>
            <person name="Seshadri R."/>
            <person name="Salzberg S.L."/>
            <person name="Jensen H.B."/>
            <person name="Birkeland N.K."/>
            <person name="Nelson W.C."/>
            <person name="Dodson R.J."/>
            <person name="Grindhaug S.H."/>
            <person name="Holt I.E."/>
            <person name="Eidhammer I."/>
            <person name="Jonasen I."/>
            <person name="Vanaken S."/>
            <person name="Utterback T.R."/>
            <person name="Feldblyum T.V."/>
            <person name="Fraser C.M."/>
            <person name="Lillehaug J.R."/>
            <person name="Eisen J.A."/>
        </authorList>
    </citation>
    <scope>NUCLEOTIDE SEQUENCE [LARGE SCALE GENOMIC DNA]</scope>
    <source>
        <strain evidence="12">ATCC 33009 / NCIMB 11132 / Bath</strain>
    </source>
</reference>
<dbReference type="Gene3D" id="3.40.630.10">
    <property type="entry name" value="Zn peptidases"/>
    <property type="match status" value="1"/>
</dbReference>
<dbReference type="SUPFAM" id="SSF101821">
    <property type="entry name" value="Aminopeptidase/glucanase lid domain"/>
    <property type="match status" value="1"/>
</dbReference>
<dbReference type="GO" id="GO:0008270">
    <property type="term" value="F:zinc ion binding"/>
    <property type="evidence" value="ECO:0007669"/>
    <property type="project" value="InterPro"/>
</dbReference>
<keyword evidence="7 9" id="KW-0862">Zinc</keyword>
<evidence type="ECO:0000256" key="1">
    <source>
        <dbReference type="ARBA" id="ARBA00001947"/>
    </source>
</evidence>
<evidence type="ECO:0000256" key="10">
    <source>
        <dbReference type="RuleBase" id="RU004387"/>
    </source>
</evidence>
<dbReference type="InterPro" id="IPR001948">
    <property type="entry name" value="Peptidase_M18"/>
</dbReference>
<gene>
    <name evidence="11" type="ordered locus">MCA0961</name>
</gene>
<dbReference type="Pfam" id="PF02127">
    <property type="entry name" value="Peptidase_M18"/>
    <property type="match status" value="1"/>
</dbReference>
<dbReference type="EMBL" id="AE017282">
    <property type="protein sequence ID" value="AAU92732.1"/>
    <property type="molecule type" value="Genomic_DNA"/>
</dbReference>
<evidence type="ECO:0000256" key="2">
    <source>
        <dbReference type="ARBA" id="ARBA00008290"/>
    </source>
</evidence>
<dbReference type="PANTHER" id="PTHR28570:SF3">
    <property type="entry name" value="ASPARTYL AMINOPEPTIDASE"/>
    <property type="match status" value="1"/>
</dbReference>
<dbReference type="GO" id="GO:0004177">
    <property type="term" value="F:aminopeptidase activity"/>
    <property type="evidence" value="ECO:0007669"/>
    <property type="project" value="UniProtKB-KW"/>
</dbReference>
<accession>Q60AA6</accession>
<proteinExistence type="inferred from homology"/>
<dbReference type="Gene3D" id="2.30.250.10">
    <property type="entry name" value="Aminopeptidase i, Domain 2"/>
    <property type="match status" value="1"/>
</dbReference>
<name>Q60AA6_METCA</name>
<sequence>MISYRLSDSIPFPLTMNDDMTAEFSTDAQQLLDFIDQSPSPWHAGRSIAARLLAAGFRRLEEGEVWRLEPGDRAFVVRGDSSMVAFIVGGGTLAETGFRIVGAHTDSPGLRVKPRGAHAEGSMLRLGVEVYGGPILATFADRDLSLAGRVGVRTEAGVDIRLVDFPDALVRLPNLAIHMNREVNKDGLKFNKQTELPLLLAVADEVPAEDRLRALLSERAGCDPKDVLSWELSVFDTQPGAFWGPQREFIADGQLDNLASCHAGLSALLQVSHAEAVAVAAFFDHEEIGSESHKGADGALLPDVLERIALALGLDRTGYKRALARSFLVSADMAHAYQPNFPQSYEPQHKVFVNAGPVVKTNACGRYATDAEAAARIIRLCERAEVPYQQYVHRTDLGCGSTIGPMTAARLGIPAADIGNPMWAMHSVRESAGVRDHTHMIRLLRCFFSTGA</sequence>
<evidence type="ECO:0000256" key="4">
    <source>
        <dbReference type="ARBA" id="ARBA00022670"/>
    </source>
</evidence>
<dbReference type="GO" id="GO:0005737">
    <property type="term" value="C:cytoplasm"/>
    <property type="evidence" value="ECO:0007669"/>
    <property type="project" value="UniProtKB-ARBA"/>
</dbReference>
<dbReference type="AlphaFoldDB" id="Q60AA6"/>
<protein>
    <recommendedName>
        <fullName evidence="10">M18 family aminopeptidase</fullName>
        <ecNumber evidence="10">3.4.11.-</ecNumber>
    </recommendedName>
</protein>
<dbReference type="GO" id="GO:0008237">
    <property type="term" value="F:metallopeptidase activity"/>
    <property type="evidence" value="ECO:0007669"/>
    <property type="project" value="UniProtKB-KW"/>
</dbReference>
<dbReference type="HOGENOM" id="CLU_019532_2_0_6"/>
<dbReference type="KEGG" id="mca:MCA0961"/>
<dbReference type="PANTHER" id="PTHR28570">
    <property type="entry name" value="ASPARTYL AMINOPEPTIDASE"/>
    <property type="match status" value="1"/>
</dbReference>
<dbReference type="STRING" id="243233.MCA0961"/>
<keyword evidence="3 9" id="KW-0031">Aminopeptidase</keyword>
<evidence type="ECO:0000256" key="7">
    <source>
        <dbReference type="ARBA" id="ARBA00022833"/>
    </source>
</evidence>
<dbReference type="InterPro" id="IPR023358">
    <property type="entry name" value="Peptidase_M18_dom2"/>
</dbReference>
<evidence type="ECO:0000256" key="3">
    <source>
        <dbReference type="ARBA" id="ARBA00022438"/>
    </source>
</evidence>
<dbReference type="NCBIfam" id="NF002759">
    <property type="entry name" value="PRK02813.1"/>
    <property type="match status" value="1"/>
</dbReference>
<keyword evidence="6 9" id="KW-0378">Hydrolase</keyword>
<evidence type="ECO:0000313" key="11">
    <source>
        <dbReference type="EMBL" id="AAU92732.1"/>
    </source>
</evidence>
<comment type="cofactor">
    <cofactor evidence="1 10">
        <name>Zn(2+)</name>
        <dbReference type="ChEBI" id="CHEBI:29105"/>
    </cofactor>
</comment>
<dbReference type="Proteomes" id="UP000006821">
    <property type="component" value="Chromosome"/>
</dbReference>
<evidence type="ECO:0000256" key="5">
    <source>
        <dbReference type="ARBA" id="ARBA00022723"/>
    </source>
</evidence>
<organism evidence="11 12">
    <name type="scientific">Methylococcus capsulatus (strain ATCC 33009 / NCIMB 11132 / Bath)</name>
    <dbReference type="NCBI Taxonomy" id="243233"/>
    <lineage>
        <taxon>Bacteria</taxon>
        <taxon>Pseudomonadati</taxon>
        <taxon>Pseudomonadota</taxon>
        <taxon>Gammaproteobacteria</taxon>
        <taxon>Methylococcales</taxon>
        <taxon>Methylococcaceae</taxon>
        <taxon>Methylococcus</taxon>
    </lineage>
</organism>
<keyword evidence="8 9" id="KW-0482">Metalloprotease</keyword>
<dbReference type="RefSeq" id="WP_010960267.1">
    <property type="nucleotide sequence ID" value="NC_002977.6"/>
</dbReference>
<evidence type="ECO:0000256" key="9">
    <source>
        <dbReference type="RuleBase" id="RU004386"/>
    </source>
</evidence>
<dbReference type="PRINTS" id="PR00932">
    <property type="entry name" value="AMINO1PTASE"/>
</dbReference>
<keyword evidence="4 9" id="KW-0645">Protease</keyword>
<dbReference type="SUPFAM" id="SSF53187">
    <property type="entry name" value="Zn-dependent exopeptidases"/>
    <property type="match status" value="1"/>
</dbReference>
<dbReference type="GO" id="GO:0006508">
    <property type="term" value="P:proteolysis"/>
    <property type="evidence" value="ECO:0007669"/>
    <property type="project" value="UniProtKB-KW"/>
</dbReference>
<evidence type="ECO:0000256" key="6">
    <source>
        <dbReference type="ARBA" id="ARBA00022801"/>
    </source>
</evidence>
<dbReference type="GeneID" id="88223259"/>
<comment type="similarity">
    <text evidence="2 9">Belongs to the peptidase M18 family.</text>
</comment>
<keyword evidence="5 9" id="KW-0479">Metal-binding</keyword>
<evidence type="ECO:0000313" key="12">
    <source>
        <dbReference type="Proteomes" id="UP000006821"/>
    </source>
</evidence>
<dbReference type="CDD" id="cd05658">
    <property type="entry name" value="M18_DAP"/>
    <property type="match status" value="1"/>
</dbReference>